<keyword evidence="10" id="KW-1185">Reference proteome</keyword>
<keyword evidence="2" id="KW-0813">Transport</keyword>
<dbReference type="CDD" id="cd17321">
    <property type="entry name" value="MFS_MMR_MDR_like"/>
    <property type="match status" value="1"/>
</dbReference>
<comment type="caution">
    <text evidence="9">The sequence shown here is derived from an EMBL/GenBank/DDBJ whole genome shotgun (WGS) entry which is preliminary data.</text>
</comment>
<feature type="transmembrane region" description="Helical" evidence="7">
    <location>
        <begin position="179"/>
        <end position="201"/>
    </location>
</feature>
<feature type="domain" description="Major facilitator superfamily (MFS) profile" evidence="8">
    <location>
        <begin position="26"/>
        <end position="462"/>
    </location>
</feature>
<dbReference type="Proteomes" id="UP000027345">
    <property type="component" value="Unassembled WGS sequence"/>
</dbReference>
<keyword evidence="3" id="KW-1003">Cell membrane</keyword>
<gene>
    <name evidence="9" type="ORF">DV20_01265</name>
</gene>
<feature type="transmembrane region" description="Helical" evidence="7">
    <location>
        <begin position="21"/>
        <end position="41"/>
    </location>
</feature>
<keyword evidence="4 7" id="KW-0812">Transmembrane</keyword>
<protein>
    <recommendedName>
        <fullName evidence="8">Major facilitator superfamily (MFS) profile domain-containing protein</fullName>
    </recommendedName>
</protein>
<evidence type="ECO:0000259" key="8">
    <source>
        <dbReference type="PROSITE" id="PS50850"/>
    </source>
</evidence>
<evidence type="ECO:0000256" key="2">
    <source>
        <dbReference type="ARBA" id="ARBA00022448"/>
    </source>
</evidence>
<organism evidence="9 10">
    <name type="scientific">Amycolatopsis rifamycinica</name>
    <dbReference type="NCBI Taxonomy" id="287986"/>
    <lineage>
        <taxon>Bacteria</taxon>
        <taxon>Bacillati</taxon>
        <taxon>Actinomycetota</taxon>
        <taxon>Actinomycetes</taxon>
        <taxon>Pseudonocardiales</taxon>
        <taxon>Pseudonocardiaceae</taxon>
        <taxon>Amycolatopsis</taxon>
    </lineage>
</organism>
<evidence type="ECO:0000256" key="1">
    <source>
        <dbReference type="ARBA" id="ARBA00004651"/>
    </source>
</evidence>
<accession>A0A066UII2</accession>
<dbReference type="GO" id="GO:0022857">
    <property type="term" value="F:transmembrane transporter activity"/>
    <property type="evidence" value="ECO:0007669"/>
    <property type="project" value="InterPro"/>
</dbReference>
<dbReference type="EMBL" id="JMQI01000002">
    <property type="protein sequence ID" value="KDN24048.1"/>
    <property type="molecule type" value="Genomic_DNA"/>
</dbReference>
<dbReference type="Pfam" id="PF07690">
    <property type="entry name" value="MFS_1"/>
    <property type="match status" value="1"/>
</dbReference>
<dbReference type="InterPro" id="IPR011701">
    <property type="entry name" value="MFS"/>
</dbReference>
<name>A0A066UII2_9PSEU</name>
<keyword evidence="6 7" id="KW-0472">Membrane</keyword>
<evidence type="ECO:0000256" key="5">
    <source>
        <dbReference type="ARBA" id="ARBA00022989"/>
    </source>
</evidence>
<dbReference type="Gene3D" id="1.20.1250.20">
    <property type="entry name" value="MFS general substrate transporter like domains"/>
    <property type="match status" value="1"/>
</dbReference>
<evidence type="ECO:0000256" key="4">
    <source>
        <dbReference type="ARBA" id="ARBA00022692"/>
    </source>
</evidence>
<dbReference type="InterPro" id="IPR020846">
    <property type="entry name" value="MFS_dom"/>
</dbReference>
<evidence type="ECO:0000256" key="6">
    <source>
        <dbReference type="ARBA" id="ARBA00023136"/>
    </source>
</evidence>
<evidence type="ECO:0000256" key="3">
    <source>
        <dbReference type="ARBA" id="ARBA00022475"/>
    </source>
</evidence>
<feature type="transmembrane region" description="Helical" evidence="7">
    <location>
        <begin position="435"/>
        <end position="456"/>
    </location>
</feature>
<dbReference type="GO" id="GO:0005886">
    <property type="term" value="C:plasma membrane"/>
    <property type="evidence" value="ECO:0007669"/>
    <property type="project" value="UniProtKB-SubCell"/>
</dbReference>
<dbReference type="eggNOG" id="COG0477">
    <property type="taxonomic scope" value="Bacteria"/>
</dbReference>
<proteinExistence type="predicted"/>
<evidence type="ECO:0000313" key="10">
    <source>
        <dbReference type="Proteomes" id="UP000027345"/>
    </source>
</evidence>
<feature type="transmembrane region" description="Helical" evidence="7">
    <location>
        <begin position="342"/>
        <end position="361"/>
    </location>
</feature>
<feature type="transmembrane region" description="Helical" evidence="7">
    <location>
        <begin position="404"/>
        <end position="423"/>
    </location>
</feature>
<evidence type="ECO:0000256" key="7">
    <source>
        <dbReference type="SAM" id="Phobius"/>
    </source>
</evidence>
<dbReference type="PROSITE" id="PS50850">
    <property type="entry name" value="MFS"/>
    <property type="match status" value="1"/>
</dbReference>
<feature type="transmembrane region" description="Helical" evidence="7">
    <location>
        <begin position="151"/>
        <end position="173"/>
    </location>
</feature>
<dbReference type="InterPro" id="IPR036259">
    <property type="entry name" value="MFS_trans_sf"/>
</dbReference>
<feature type="transmembrane region" description="Helical" evidence="7">
    <location>
        <begin position="61"/>
        <end position="80"/>
    </location>
</feature>
<feature type="transmembrane region" description="Helical" evidence="7">
    <location>
        <begin position="237"/>
        <end position="256"/>
    </location>
</feature>
<feature type="transmembrane region" description="Helical" evidence="7">
    <location>
        <begin position="213"/>
        <end position="231"/>
    </location>
</feature>
<feature type="transmembrane region" description="Helical" evidence="7">
    <location>
        <begin position="92"/>
        <end position="110"/>
    </location>
</feature>
<dbReference type="PRINTS" id="PR01036">
    <property type="entry name" value="TCRTETB"/>
</dbReference>
<sequence>MMTSSRSPELADQPGLFHFGVAAWGRLIALCSALLFEGMSLSGINVQTADIGNALHLAPDTLQLVASAFLTSYAGFLLLGGRWTDAFGARRIFLWGVTVFGLGSLGAALAQNAVEIISARCVQGIGSALTAPAAVALIVHAFPEGRPRSRALGVFGAMGAVGFSLGLVMSGLLTEVFNWRWVFATYVPLTAVVVLAVALLIGPAPRSAIRAGWPPAVLGTAGLLLTVYEVGRIGTAPAIELVVVIAAGIVLLAAFLRLQARSAHPLLPLRILLDRRMLLASVGLGGMFAAIGGAMFVVGTELQQAGGHTAFDVGLSFLPQGITVSIISLFSGRLMNKLTPSVTVVASLTALAAGMVLYTQVLTGAYLAVFLPACVLVGTSIAAMYPAALTLAGNSATAQEQGTASGLLITAQQAGGALGVAAATGAQTLAGSVSAAMWTTTAIAALALIGCAALAVRHPGRSVAPPPP</sequence>
<reference evidence="9 10" key="1">
    <citation type="submission" date="2014-05" db="EMBL/GenBank/DDBJ databases">
        <title>Draft genome sequence of Amycolatopsis rifamycinica DSM 46095.</title>
        <authorList>
            <person name="Lal R."/>
            <person name="Saxena A."/>
            <person name="Kumari R."/>
            <person name="Mukherjee U."/>
            <person name="Singh P."/>
            <person name="Sangwan N."/>
            <person name="Mahato N.K."/>
        </authorList>
    </citation>
    <scope>NUCLEOTIDE SEQUENCE [LARGE SCALE GENOMIC DNA]</scope>
    <source>
        <strain evidence="9 10">DSM 46095</strain>
    </source>
</reference>
<dbReference type="AlphaFoldDB" id="A0A066UII2"/>
<feature type="transmembrane region" description="Helical" evidence="7">
    <location>
        <begin position="367"/>
        <end position="392"/>
    </location>
</feature>
<dbReference type="SUPFAM" id="SSF103473">
    <property type="entry name" value="MFS general substrate transporter"/>
    <property type="match status" value="1"/>
</dbReference>
<dbReference type="PANTHER" id="PTHR42718:SF46">
    <property type="entry name" value="BLR6921 PROTEIN"/>
    <property type="match status" value="1"/>
</dbReference>
<keyword evidence="5 7" id="KW-1133">Transmembrane helix</keyword>
<feature type="transmembrane region" description="Helical" evidence="7">
    <location>
        <begin position="116"/>
        <end position="139"/>
    </location>
</feature>
<feature type="transmembrane region" description="Helical" evidence="7">
    <location>
        <begin position="310"/>
        <end position="330"/>
    </location>
</feature>
<dbReference type="Gene3D" id="1.20.1720.10">
    <property type="entry name" value="Multidrug resistance protein D"/>
    <property type="match status" value="1"/>
</dbReference>
<evidence type="ECO:0000313" key="9">
    <source>
        <dbReference type="EMBL" id="KDN24048.1"/>
    </source>
</evidence>
<comment type="subcellular location">
    <subcellularLocation>
        <location evidence="1">Cell membrane</location>
        <topology evidence="1">Multi-pass membrane protein</topology>
    </subcellularLocation>
</comment>
<dbReference type="STRING" id="287986.DV20_01265"/>
<dbReference type="PANTHER" id="PTHR42718">
    <property type="entry name" value="MAJOR FACILITATOR SUPERFAMILY MULTIDRUG TRANSPORTER MFSC"/>
    <property type="match status" value="1"/>
</dbReference>
<feature type="transmembrane region" description="Helical" evidence="7">
    <location>
        <begin position="277"/>
        <end position="298"/>
    </location>
</feature>